<dbReference type="Proteomes" id="UP000013201">
    <property type="component" value="Unassembled WGS sequence"/>
</dbReference>
<sequence length="57" mass="6687">MISQSHAKRMIEKWSHSGFRKFRNKTMLGSAAMLGFLLDRRISSVNRDTTTDLERSW</sequence>
<keyword evidence="2" id="KW-1185">Reference proteome</keyword>
<reference evidence="2" key="2">
    <citation type="submission" date="2013-04" db="EMBL/GenBank/DDBJ databases">
        <title>Bisphenol A degrading Sphingobium sp. strain BiD32.</title>
        <authorList>
            <person name="Nielsen J.L."/>
            <person name="Zhou N.A."/>
            <person name="Kjeldal H."/>
        </authorList>
    </citation>
    <scope>NUCLEOTIDE SEQUENCE [LARGE SCALE GENOMIC DNA]</scope>
    <source>
        <strain evidence="2">BiD32</strain>
    </source>
</reference>
<evidence type="ECO:0000313" key="2">
    <source>
        <dbReference type="Proteomes" id="UP000013201"/>
    </source>
</evidence>
<protein>
    <submittedName>
        <fullName evidence="1">Uncharacterized protein</fullName>
    </submittedName>
</protein>
<dbReference type="EMBL" id="CAVK010000245">
    <property type="protein sequence ID" value="CCW20013.1"/>
    <property type="molecule type" value="Genomic_DNA"/>
</dbReference>
<dbReference type="AlphaFoldDB" id="N1MXK7"/>
<gene>
    <name evidence="1" type="ORF">EBBID32_43840</name>
</gene>
<organism evidence="1 2">
    <name type="scientific">Sphingobium indicum BiD32</name>
    <dbReference type="NCBI Taxonomy" id="1301087"/>
    <lineage>
        <taxon>Bacteria</taxon>
        <taxon>Pseudomonadati</taxon>
        <taxon>Pseudomonadota</taxon>
        <taxon>Alphaproteobacteria</taxon>
        <taxon>Sphingomonadales</taxon>
        <taxon>Sphingomonadaceae</taxon>
        <taxon>Sphingobium</taxon>
    </lineage>
</organism>
<comment type="caution">
    <text evidence="1">The sequence shown here is derived from an EMBL/GenBank/DDBJ whole genome shotgun (WGS) entry which is preliminary data.</text>
</comment>
<reference evidence="1 2" key="1">
    <citation type="submission" date="2013-03" db="EMBL/GenBank/DDBJ databases">
        <authorList>
            <person name="Le V."/>
        </authorList>
    </citation>
    <scope>NUCLEOTIDE SEQUENCE [LARGE SCALE GENOMIC DNA]</scope>
    <source>
        <strain evidence="1 2">BiD32</strain>
    </source>
</reference>
<accession>N1MXK7</accession>
<evidence type="ECO:0000313" key="1">
    <source>
        <dbReference type="EMBL" id="CCW20013.1"/>
    </source>
</evidence>
<name>N1MXK7_9SPHN</name>
<proteinExistence type="predicted"/>